<proteinExistence type="predicted"/>
<name>A0A6H1ZSG5_9ZZZZ</name>
<organism evidence="1">
    <name type="scientific">viral metagenome</name>
    <dbReference type="NCBI Taxonomy" id="1070528"/>
    <lineage>
        <taxon>unclassified sequences</taxon>
        <taxon>metagenomes</taxon>
        <taxon>organismal metagenomes</taxon>
    </lineage>
</organism>
<accession>A0A6H1ZSG5</accession>
<dbReference type="EMBL" id="MT144176">
    <property type="protein sequence ID" value="QJA50140.1"/>
    <property type="molecule type" value="Genomic_DNA"/>
</dbReference>
<dbReference type="AlphaFoldDB" id="A0A6H1ZSG5"/>
<sequence length="57" mass="6419">MKLGDLLKKEKADFVSIIKDGINITAVKGKSFNTDIEIQKKETYFVMKGGKLSEKKL</sequence>
<reference evidence="1" key="1">
    <citation type="submission" date="2020-03" db="EMBL/GenBank/DDBJ databases">
        <title>The deep terrestrial virosphere.</title>
        <authorList>
            <person name="Holmfeldt K."/>
            <person name="Nilsson E."/>
            <person name="Simone D."/>
            <person name="Lopez-Fernandez M."/>
            <person name="Wu X."/>
            <person name="de Brujin I."/>
            <person name="Lundin D."/>
            <person name="Andersson A."/>
            <person name="Bertilsson S."/>
            <person name="Dopson M."/>
        </authorList>
    </citation>
    <scope>NUCLEOTIDE SEQUENCE</scope>
    <source>
        <strain evidence="1">TM448A01614</strain>
    </source>
</reference>
<gene>
    <name evidence="1" type="ORF">TM448A01614_0010</name>
</gene>
<evidence type="ECO:0000313" key="1">
    <source>
        <dbReference type="EMBL" id="QJA50140.1"/>
    </source>
</evidence>
<protein>
    <submittedName>
        <fullName evidence="1">Uncharacterized protein</fullName>
    </submittedName>
</protein>